<dbReference type="AlphaFoldDB" id="A0A3N4I8J1"/>
<dbReference type="EMBL" id="ML119672">
    <property type="protein sequence ID" value="RPA82403.1"/>
    <property type="molecule type" value="Genomic_DNA"/>
</dbReference>
<feature type="region of interest" description="Disordered" evidence="1">
    <location>
        <begin position="127"/>
        <end position="194"/>
    </location>
</feature>
<dbReference type="Proteomes" id="UP000275078">
    <property type="component" value="Unassembled WGS sequence"/>
</dbReference>
<accession>A0A3N4I8J1</accession>
<gene>
    <name evidence="2" type="ORF">BJ508DRAFT_305795</name>
</gene>
<feature type="compositionally biased region" description="Low complexity" evidence="1">
    <location>
        <begin position="127"/>
        <end position="136"/>
    </location>
</feature>
<name>A0A3N4I8J1_ASCIM</name>
<feature type="region of interest" description="Disordered" evidence="1">
    <location>
        <begin position="44"/>
        <end position="71"/>
    </location>
</feature>
<keyword evidence="3" id="KW-1185">Reference proteome</keyword>
<evidence type="ECO:0000313" key="2">
    <source>
        <dbReference type="EMBL" id="RPA82403.1"/>
    </source>
</evidence>
<evidence type="ECO:0000256" key="1">
    <source>
        <dbReference type="SAM" id="MobiDB-lite"/>
    </source>
</evidence>
<feature type="compositionally biased region" description="Basic residues" evidence="1">
    <location>
        <begin position="47"/>
        <end position="62"/>
    </location>
</feature>
<evidence type="ECO:0000313" key="3">
    <source>
        <dbReference type="Proteomes" id="UP000275078"/>
    </source>
</evidence>
<protein>
    <submittedName>
        <fullName evidence="2">Uncharacterized protein</fullName>
    </submittedName>
</protein>
<feature type="compositionally biased region" description="Polar residues" evidence="1">
    <location>
        <begin position="152"/>
        <end position="190"/>
    </location>
</feature>
<feature type="compositionally biased region" description="Gly residues" evidence="1">
    <location>
        <begin position="137"/>
        <end position="148"/>
    </location>
</feature>
<reference evidence="2 3" key="1">
    <citation type="journal article" date="2018" name="Nat. Ecol. Evol.">
        <title>Pezizomycetes genomes reveal the molecular basis of ectomycorrhizal truffle lifestyle.</title>
        <authorList>
            <person name="Murat C."/>
            <person name="Payen T."/>
            <person name="Noel B."/>
            <person name="Kuo A."/>
            <person name="Morin E."/>
            <person name="Chen J."/>
            <person name="Kohler A."/>
            <person name="Krizsan K."/>
            <person name="Balestrini R."/>
            <person name="Da Silva C."/>
            <person name="Montanini B."/>
            <person name="Hainaut M."/>
            <person name="Levati E."/>
            <person name="Barry K.W."/>
            <person name="Belfiori B."/>
            <person name="Cichocki N."/>
            <person name="Clum A."/>
            <person name="Dockter R.B."/>
            <person name="Fauchery L."/>
            <person name="Guy J."/>
            <person name="Iotti M."/>
            <person name="Le Tacon F."/>
            <person name="Lindquist E.A."/>
            <person name="Lipzen A."/>
            <person name="Malagnac F."/>
            <person name="Mello A."/>
            <person name="Molinier V."/>
            <person name="Miyauchi S."/>
            <person name="Poulain J."/>
            <person name="Riccioni C."/>
            <person name="Rubini A."/>
            <person name="Sitrit Y."/>
            <person name="Splivallo R."/>
            <person name="Traeger S."/>
            <person name="Wang M."/>
            <person name="Zifcakova L."/>
            <person name="Wipf D."/>
            <person name="Zambonelli A."/>
            <person name="Paolocci F."/>
            <person name="Nowrousian M."/>
            <person name="Ottonello S."/>
            <person name="Baldrian P."/>
            <person name="Spatafora J.W."/>
            <person name="Henrissat B."/>
            <person name="Nagy L.G."/>
            <person name="Aury J.M."/>
            <person name="Wincker P."/>
            <person name="Grigoriev I.V."/>
            <person name="Bonfante P."/>
            <person name="Martin F.M."/>
        </authorList>
    </citation>
    <scope>NUCLEOTIDE SEQUENCE [LARGE SCALE GENOMIC DNA]</scope>
    <source>
        <strain evidence="2 3">RN42</strain>
    </source>
</reference>
<proteinExistence type="predicted"/>
<sequence>MLVRPSGLSHSFGAGFSSRSATAFSYTTSYPTFQRSLSEETITSYSGKRKRKSPTMAKKKAKANNGSHQTAEPWHYVGKRLIPREFIPIDDKEVRKVYAENPRPHIPFTKEIDQAIDQLEEEWILEQQQQSRAAQSGGTGTGNGGPGGTPTSANRRQSSGAGITPHRQSGIGTPGSSQRTPSNSQQQDTQQRVDGEHPIYQYCIREINDARSSLKAKVLKKAHLLYAAPFMKSTAGWESYNKKLAGLGQYAVDPMTGFHKPYIPDPKLFPSHYDSIATAQAIYADIADGIDWDGLFKGGDQKQGLNFMGRAVVAKAISLIQAECVNGLAWCDAKGVYNHPLVKVEGQPPKPAVFHRSNEVQKLVRATDIRVRPKIKDPREVERRIQCDMEEIIYDKDKPIAEWAIFTLFRNSSLPFAAPRS</sequence>
<organism evidence="2 3">
    <name type="scientific">Ascobolus immersus RN42</name>
    <dbReference type="NCBI Taxonomy" id="1160509"/>
    <lineage>
        <taxon>Eukaryota</taxon>
        <taxon>Fungi</taxon>
        <taxon>Dikarya</taxon>
        <taxon>Ascomycota</taxon>
        <taxon>Pezizomycotina</taxon>
        <taxon>Pezizomycetes</taxon>
        <taxon>Pezizales</taxon>
        <taxon>Ascobolaceae</taxon>
        <taxon>Ascobolus</taxon>
    </lineage>
</organism>